<gene>
    <name evidence="4" type="ORF">PR048_010836</name>
</gene>
<dbReference type="Gene3D" id="3.40.30.10">
    <property type="entry name" value="Glutaredoxin"/>
    <property type="match status" value="5"/>
</dbReference>
<sequence length="658" mass="74104">MRTCIGTHGVHVPRATLVQQLWAEDVVTAAVPDHGGVLLLLGVEHFQAKQSSQKTAIEDISDFKEFKKVLRTKNNVLVCYVSSMKQAVLVVKVFREAADTIRGQGTMVLIECSGEAKKMCKKMKISPDPYVLKHYKDGEFHKDYDRLLTAQSMVNFMRDPTGDIPWEEDSTAGDIVHIPDAMSLGKFLRKEPRPTMVMFYAPWCGFCKQLKPEYAAAATVLRNHSVLAAVDVNRPENAAIRHQFNITGFPTMLYFENGNQKYVYEGENNKDGLLSFMRNPQRPVEKAKEADWSEVKSDVVHLTTNTFDAFLKAEPSVLVMFYAPWCGHCKKMKPEYEKAARIMKDEQVPGILAAVDATKETNVASKFNIRGYPTVKYFRSGEFAFDVNVRESGEVVGFMRDPREPPPPPPPEKPWNEEPSEVVHLDEENFKPFLKKKKHALVMFYAPWCGHCKKAKPDFAAAAEEFKDDTKVEFAAVDCTEHSSVCSAMEVKGYPTIKYFHYFNKESKPYNGGRTKAEFINFMQDPQNPMAGMMPPAPATESPADAWGQFEGAEQIVHLTDATFDKLMQQGCGHCKRLKPTYSQAAAVLTKQSPRSMLAAVDSTTNPTLTERFKINAFPTLKLFTNGVPSSEYEKPRTVEDIVAFMKFVESGPKKDEL</sequence>
<proteinExistence type="inferred from homology"/>
<feature type="region of interest" description="Disordered" evidence="2">
    <location>
        <begin position="397"/>
        <end position="419"/>
    </location>
</feature>
<dbReference type="PROSITE" id="PS00194">
    <property type="entry name" value="THIOREDOXIN_1"/>
    <property type="match status" value="1"/>
</dbReference>
<reference evidence="4 5" key="1">
    <citation type="submission" date="2023-02" db="EMBL/GenBank/DDBJ databases">
        <title>LHISI_Scaffold_Assembly.</title>
        <authorList>
            <person name="Stuart O.P."/>
            <person name="Cleave R."/>
            <person name="Magrath M.J.L."/>
            <person name="Mikheyev A.S."/>
        </authorList>
    </citation>
    <scope>NUCLEOTIDE SEQUENCE [LARGE SCALE GENOMIC DNA]</scope>
    <source>
        <strain evidence="4">Daus_M_001</strain>
        <tissue evidence="4">Leg muscle</tissue>
    </source>
</reference>
<dbReference type="InterPro" id="IPR013766">
    <property type="entry name" value="Thioredoxin_domain"/>
</dbReference>
<dbReference type="PRINTS" id="PR00421">
    <property type="entry name" value="THIOREDOXIN"/>
</dbReference>
<dbReference type="Proteomes" id="UP001159363">
    <property type="component" value="Chromosome 3"/>
</dbReference>
<comment type="caution">
    <text evidence="4">The sequence shown here is derived from an EMBL/GenBank/DDBJ whole genome shotgun (WGS) entry which is preliminary data.</text>
</comment>
<evidence type="ECO:0000256" key="2">
    <source>
        <dbReference type="SAM" id="MobiDB-lite"/>
    </source>
</evidence>
<dbReference type="PROSITE" id="PS51352">
    <property type="entry name" value="THIOREDOXIN_2"/>
    <property type="match status" value="4"/>
</dbReference>
<evidence type="ECO:0000256" key="1">
    <source>
        <dbReference type="ARBA" id="ARBA00006347"/>
    </source>
</evidence>
<keyword evidence="5" id="KW-1185">Reference proteome</keyword>
<name>A0ABQ9I3V3_9NEOP</name>
<dbReference type="InterPro" id="IPR046374">
    <property type="entry name" value="PDI_a_PDIR"/>
</dbReference>
<dbReference type="SUPFAM" id="SSF52833">
    <property type="entry name" value="Thioredoxin-like"/>
    <property type="match status" value="5"/>
</dbReference>
<dbReference type="InterPro" id="IPR036249">
    <property type="entry name" value="Thioredoxin-like_sf"/>
</dbReference>
<dbReference type="EMBL" id="JARBHB010000003">
    <property type="protein sequence ID" value="KAJ8891320.1"/>
    <property type="molecule type" value="Genomic_DNA"/>
</dbReference>
<feature type="domain" description="Thioredoxin" evidence="3">
    <location>
        <begin position="402"/>
        <end position="528"/>
    </location>
</feature>
<evidence type="ECO:0000259" key="3">
    <source>
        <dbReference type="PROSITE" id="PS51352"/>
    </source>
</evidence>
<dbReference type="InterPro" id="IPR017937">
    <property type="entry name" value="Thioredoxin_CS"/>
</dbReference>
<dbReference type="PANTHER" id="PTHR45672:SF2">
    <property type="entry name" value="PROTEIN DISULFIDE-ISOMERASE A5"/>
    <property type="match status" value="1"/>
</dbReference>
<accession>A0ABQ9I3V3</accession>
<feature type="domain" description="Thioredoxin" evidence="3">
    <location>
        <begin position="155"/>
        <end position="282"/>
    </location>
</feature>
<organism evidence="4 5">
    <name type="scientific">Dryococelus australis</name>
    <dbReference type="NCBI Taxonomy" id="614101"/>
    <lineage>
        <taxon>Eukaryota</taxon>
        <taxon>Metazoa</taxon>
        <taxon>Ecdysozoa</taxon>
        <taxon>Arthropoda</taxon>
        <taxon>Hexapoda</taxon>
        <taxon>Insecta</taxon>
        <taxon>Pterygota</taxon>
        <taxon>Neoptera</taxon>
        <taxon>Polyneoptera</taxon>
        <taxon>Phasmatodea</taxon>
        <taxon>Verophasmatodea</taxon>
        <taxon>Anareolatae</taxon>
        <taxon>Phasmatidae</taxon>
        <taxon>Eurycanthinae</taxon>
        <taxon>Dryococelus</taxon>
    </lineage>
</organism>
<protein>
    <recommendedName>
        <fullName evidence="3">Thioredoxin domain-containing protein</fullName>
    </recommendedName>
</protein>
<comment type="similarity">
    <text evidence="1">Belongs to the protein disulfide isomerase family.</text>
</comment>
<dbReference type="CDD" id="cd02997">
    <property type="entry name" value="PDI_a_PDIR"/>
    <property type="match status" value="3"/>
</dbReference>
<feature type="domain" description="Thioredoxin" evidence="3">
    <location>
        <begin position="531"/>
        <end position="651"/>
    </location>
</feature>
<feature type="domain" description="Thioredoxin" evidence="3">
    <location>
        <begin position="283"/>
        <end position="401"/>
    </location>
</feature>
<dbReference type="PANTHER" id="PTHR45672">
    <property type="entry name" value="PROTEIN DISULFIDE-ISOMERASE C17H9.14C-RELATED"/>
    <property type="match status" value="1"/>
</dbReference>
<evidence type="ECO:0000313" key="5">
    <source>
        <dbReference type="Proteomes" id="UP001159363"/>
    </source>
</evidence>
<dbReference type="Pfam" id="PF00085">
    <property type="entry name" value="Thioredoxin"/>
    <property type="match status" value="4"/>
</dbReference>
<dbReference type="InterPro" id="IPR051063">
    <property type="entry name" value="PDI"/>
</dbReference>
<evidence type="ECO:0000313" key="4">
    <source>
        <dbReference type="EMBL" id="KAJ8891320.1"/>
    </source>
</evidence>